<reference evidence="12" key="3">
    <citation type="submission" date="2015-06" db="UniProtKB">
        <authorList>
            <consortium name="EnsemblMetazoa"/>
        </authorList>
    </citation>
    <scope>IDENTIFICATION</scope>
</reference>
<dbReference type="Proteomes" id="UP000014760">
    <property type="component" value="Unassembled WGS sequence"/>
</dbReference>
<evidence type="ECO:0000256" key="8">
    <source>
        <dbReference type="ARBA" id="ARBA00023022"/>
    </source>
</evidence>
<dbReference type="InterPro" id="IPR002861">
    <property type="entry name" value="Reeler_dom"/>
</dbReference>
<dbReference type="PANTHER" id="PTHR45828:SF9">
    <property type="entry name" value="CELL WALL INTEGRITY AND STRESS RESPONSE COMPONENT 4-LIKE-RELATED"/>
    <property type="match status" value="1"/>
</dbReference>
<reference evidence="11 13" key="2">
    <citation type="journal article" date="2013" name="Nature">
        <title>Insights into bilaterian evolution from three spiralian genomes.</title>
        <authorList>
            <person name="Simakov O."/>
            <person name="Marletaz F."/>
            <person name="Cho S.J."/>
            <person name="Edsinger-Gonzales E."/>
            <person name="Havlak P."/>
            <person name="Hellsten U."/>
            <person name="Kuo D.H."/>
            <person name="Larsson T."/>
            <person name="Lv J."/>
            <person name="Arendt D."/>
            <person name="Savage R."/>
            <person name="Osoegawa K."/>
            <person name="de Jong P."/>
            <person name="Grimwood J."/>
            <person name="Chapman J.A."/>
            <person name="Shapiro H."/>
            <person name="Aerts A."/>
            <person name="Otillar R.P."/>
            <person name="Terry A.Y."/>
            <person name="Boore J.L."/>
            <person name="Grigoriev I.V."/>
            <person name="Lindberg D.R."/>
            <person name="Seaver E.C."/>
            <person name="Weisblat D.A."/>
            <person name="Putnam N.H."/>
            <person name="Rokhsar D.S."/>
        </authorList>
    </citation>
    <scope>NUCLEOTIDE SEQUENCE</scope>
    <source>
        <strain evidence="11 13">I ESC-2004</strain>
    </source>
</reference>
<dbReference type="GO" id="GO:0016020">
    <property type="term" value="C:membrane"/>
    <property type="evidence" value="ECO:0007669"/>
    <property type="project" value="TreeGrafter"/>
</dbReference>
<dbReference type="GO" id="GO:0045087">
    <property type="term" value="P:innate immune response"/>
    <property type="evidence" value="ECO:0007669"/>
    <property type="project" value="UniProtKB-KW"/>
</dbReference>
<dbReference type="CDD" id="cd08544">
    <property type="entry name" value="Reeler"/>
    <property type="match status" value="1"/>
</dbReference>
<evidence type="ECO:0000256" key="9">
    <source>
        <dbReference type="SAM" id="SignalP"/>
    </source>
</evidence>
<dbReference type="STRING" id="283909.R7TIY9"/>
<proteinExistence type="inferred from homology"/>
<dbReference type="EMBL" id="AMQN01002573">
    <property type="status" value="NOT_ANNOTATED_CDS"/>
    <property type="molecule type" value="Genomic_DNA"/>
</dbReference>
<organism evidence="11">
    <name type="scientific">Capitella teleta</name>
    <name type="common">Polychaete worm</name>
    <dbReference type="NCBI Taxonomy" id="283909"/>
    <lineage>
        <taxon>Eukaryota</taxon>
        <taxon>Metazoa</taxon>
        <taxon>Spiralia</taxon>
        <taxon>Lophotrochozoa</taxon>
        <taxon>Annelida</taxon>
        <taxon>Polychaeta</taxon>
        <taxon>Sedentaria</taxon>
        <taxon>Scolecida</taxon>
        <taxon>Capitellidae</taxon>
        <taxon>Capitella</taxon>
    </lineage>
</organism>
<accession>R7TIY9</accession>
<comment type="similarity">
    <text evidence="2">Belongs to the insect defense protein family.</text>
</comment>
<evidence type="ECO:0000313" key="12">
    <source>
        <dbReference type="EnsemblMetazoa" id="CapteP190962"/>
    </source>
</evidence>
<keyword evidence="3" id="KW-0964">Secreted</keyword>
<reference evidence="13" key="1">
    <citation type="submission" date="2012-12" db="EMBL/GenBank/DDBJ databases">
        <authorList>
            <person name="Hellsten U."/>
            <person name="Grimwood J."/>
            <person name="Chapman J.A."/>
            <person name="Shapiro H."/>
            <person name="Aerts A."/>
            <person name="Otillar R.P."/>
            <person name="Terry A.Y."/>
            <person name="Boore J.L."/>
            <person name="Simakov O."/>
            <person name="Marletaz F."/>
            <person name="Cho S.-J."/>
            <person name="Edsinger-Gonzales E."/>
            <person name="Havlak P."/>
            <person name="Kuo D.-H."/>
            <person name="Larsson T."/>
            <person name="Lv J."/>
            <person name="Arendt D."/>
            <person name="Savage R."/>
            <person name="Osoegawa K."/>
            <person name="de Jong P."/>
            <person name="Lindberg D.R."/>
            <person name="Seaver E.C."/>
            <person name="Weisblat D.A."/>
            <person name="Putnam N.H."/>
            <person name="Grigoriev I.V."/>
            <person name="Rokhsar D.S."/>
        </authorList>
    </citation>
    <scope>NUCLEOTIDE SEQUENCE</scope>
    <source>
        <strain evidence="13">I ESC-2004</strain>
    </source>
</reference>
<dbReference type="Gene3D" id="2.60.40.4060">
    <property type="entry name" value="Reeler domain"/>
    <property type="match status" value="1"/>
</dbReference>
<dbReference type="EnsemblMetazoa" id="CapteT190962">
    <property type="protein sequence ID" value="CapteP190962"/>
    <property type="gene ID" value="CapteG190962"/>
</dbReference>
<dbReference type="HOGENOM" id="CLU_1817609_0_0_1"/>
<keyword evidence="4" id="KW-0929">Antimicrobial</keyword>
<evidence type="ECO:0000256" key="6">
    <source>
        <dbReference type="ARBA" id="ARBA00022729"/>
    </source>
</evidence>
<evidence type="ECO:0000256" key="1">
    <source>
        <dbReference type="ARBA" id="ARBA00004613"/>
    </source>
</evidence>
<feature type="domain" description="Reelin" evidence="10">
    <location>
        <begin position="31"/>
        <end position="138"/>
    </location>
</feature>
<keyword evidence="6 9" id="KW-0732">Signal</keyword>
<gene>
    <name evidence="11" type="ORF">CAPTEDRAFT_190962</name>
</gene>
<sequence length="142" mass="15539">MASLRVLMVLGSFGLFGVSQALINGMPMSGCSSLYPQHYADPQTSPAPYTFTATEDVTIETTDPDVYFRGFAIQGMVGGVLGGRFSLDEGENQIRLFECPGGDDEDNTATHVTNEPKYSVNLTYHPPEGVDPSQITFRWHQQ</sequence>
<dbReference type="OrthoDB" id="2419613at2759"/>
<protein>
    <recommendedName>
        <fullName evidence="10">Reelin domain-containing protein</fullName>
    </recommendedName>
</protein>
<keyword evidence="7" id="KW-0391">Immunity</keyword>
<dbReference type="InterPro" id="IPR042307">
    <property type="entry name" value="Reeler_sf"/>
</dbReference>
<feature type="signal peptide" evidence="9">
    <location>
        <begin position="1"/>
        <end position="21"/>
    </location>
</feature>
<evidence type="ECO:0000256" key="5">
    <source>
        <dbReference type="ARBA" id="ARBA00022588"/>
    </source>
</evidence>
<dbReference type="OMA" id="CLCLAHI"/>
<keyword evidence="13" id="KW-1185">Reference proteome</keyword>
<evidence type="ECO:0000313" key="13">
    <source>
        <dbReference type="Proteomes" id="UP000014760"/>
    </source>
</evidence>
<dbReference type="AlphaFoldDB" id="R7TIY9"/>
<dbReference type="InterPro" id="IPR051237">
    <property type="entry name" value="Ferric-chelate_Red/DefProt"/>
</dbReference>
<dbReference type="Pfam" id="PF02014">
    <property type="entry name" value="Reeler"/>
    <property type="match status" value="1"/>
</dbReference>
<comment type="subcellular location">
    <subcellularLocation>
        <location evidence="1">Secreted</location>
    </subcellularLocation>
</comment>
<evidence type="ECO:0000259" key="10">
    <source>
        <dbReference type="Pfam" id="PF02014"/>
    </source>
</evidence>
<dbReference type="PANTHER" id="PTHR45828">
    <property type="entry name" value="CYTOCHROME B561/FERRIC REDUCTASE TRANSMEMBRANE"/>
    <property type="match status" value="1"/>
</dbReference>
<dbReference type="EMBL" id="KB309617">
    <property type="protein sequence ID" value="ELT93783.1"/>
    <property type="molecule type" value="Genomic_DNA"/>
</dbReference>
<evidence type="ECO:0000256" key="7">
    <source>
        <dbReference type="ARBA" id="ARBA00022859"/>
    </source>
</evidence>
<dbReference type="GO" id="GO:0005576">
    <property type="term" value="C:extracellular region"/>
    <property type="evidence" value="ECO:0007669"/>
    <property type="project" value="UniProtKB-SubCell"/>
</dbReference>
<keyword evidence="8" id="KW-0044">Antibiotic</keyword>
<name>R7TIY9_CAPTE</name>
<evidence type="ECO:0000313" key="11">
    <source>
        <dbReference type="EMBL" id="ELT93783.1"/>
    </source>
</evidence>
<evidence type="ECO:0000256" key="3">
    <source>
        <dbReference type="ARBA" id="ARBA00022525"/>
    </source>
</evidence>
<keyword evidence="5" id="KW-0399">Innate immunity</keyword>
<evidence type="ECO:0000256" key="2">
    <source>
        <dbReference type="ARBA" id="ARBA00008501"/>
    </source>
</evidence>
<dbReference type="GO" id="GO:0042742">
    <property type="term" value="P:defense response to bacterium"/>
    <property type="evidence" value="ECO:0007669"/>
    <property type="project" value="UniProtKB-KW"/>
</dbReference>
<evidence type="ECO:0000256" key="4">
    <source>
        <dbReference type="ARBA" id="ARBA00022529"/>
    </source>
</evidence>
<feature type="chain" id="PRO_5008787056" description="Reelin domain-containing protein" evidence="9">
    <location>
        <begin position="22"/>
        <end position="142"/>
    </location>
</feature>